<organism evidence="1 2">
    <name type="scientific">Pedobacter psychrophilus</name>
    <dbReference type="NCBI Taxonomy" id="1826909"/>
    <lineage>
        <taxon>Bacteria</taxon>
        <taxon>Pseudomonadati</taxon>
        <taxon>Bacteroidota</taxon>
        <taxon>Sphingobacteriia</taxon>
        <taxon>Sphingobacteriales</taxon>
        <taxon>Sphingobacteriaceae</taxon>
        <taxon>Pedobacter</taxon>
    </lineage>
</organism>
<keyword evidence="2" id="KW-1185">Reference proteome</keyword>
<proteinExistence type="predicted"/>
<dbReference type="AlphaFoldDB" id="A0A179DLT9"/>
<dbReference type="RefSeq" id="WP_068820889.1">
    <property type="nucleotide sequence ID" value="NZ_LWHJ01000011.1"/>
</dbReference>
<sequence length="294" mass="33551">MKVKLLAILILFQFKAFSQKTCKLINEQTKNAIAFASIYIENENININSDEVGGFILNAPKSDNNLIVFNALGYEIKKIKYGDINGEVCLKPKSFVLDEVKVYNRKNTKELNIGTFKGYDSLHSSGMRSLFLLARYFPYSKDYDDYQFLKSITILTKNELKSAKFNLRIYSANDGKPSTLLNQKNITVEVEKGKKLSTIDISDLNIMMPKEGIFIAYEWLAISSNYYSYKTTFTDKNGTKSKRIMEDYQPKIGLNYTNSSDNSWRQLGGKWGINSVKPIKDQYTIPAISLTLNN</sequence>
<reference evidence="1 2" key="2">
    <citation type="submission" date="2016-06" db="EMBL/GenBank/DDBJ databases">
        <title>Pedobacter psychrophilus sp. nov., isolated from Antarctic fragmentary rock.</title>
        <authorList>
            <person name="Svec P."/>
        </authorList>
    </citation>
    <scope>NUCLEOTIDE SEQUENCE [LARGE SCALE GENOMIC DNA]</scope>
    <source>
        <strain evidence="1 2">CCM 8644</strain>
    </source>
</reference>
<evidence type="ECO:0008006" key="3">
    <source>
        <dbReference type="Google" id="ProtNLM"/>
    </source>
</evidence>
<dbReference type="OrthoDB" id="787688at2"/>
<reference evidence="1 2" key="1">
    <citation type="submission" date="2016-04" db="EMBL/GenBank/DDBJ databases">
        <authorList>
            <person name="Evans L.H."/>
            <person name="Alamgir A."/>
            <person name="Owens N."/>
            <person name="Weber N.D."/>
            <person name="Virtaneva K."/>
            <person name="Barbian K."/>
            <person name="Babar A."/>
            <person name="Rosenke K."/>
        </authorList>
    </citation>
    <scope>NUCLEOTIDE SEQUENCE [LARGE SCALE GENOMIC DNA]</scope>
    <source>
        <strain evidence="1 2">CCM 8644</strain>
    </source>
</reference>
<dbReference type="STRING" id="1826909.A5893_01705"/>
<dbReference type="Pfam" id="PF13715">
    <property type="entry name" value="CarbopepD_reg_2"/>
    <property type="match status" value="1"/>
</dbReference>
<dbReference type="Proteomes" id="UP000078459">
    <property type="component" value="Unassembled WGS sequence"/>
</dbReference>
<gene>
    <name evidence="1" type="ORF">A5893_01705</name>
</gene>
<comment type="caution">
    <text evidence="1">The sequence shown here is derived from an EMBL/GenBank/DDBJ whole genome shotgun (WGS) entry which is preliminary data.</text>
</comment>
<evidence type="ECO:0000313" key="1">
    <source>
        <dbReference type="EMBL" id="OAQ41858.1"/>
    </source>
</evidence>
<name>A0A179DLT9_9SPHI</name>
<evidence type="ECO:0000313" key="2">
    <source>
        <dbReference type="Proteomes" id="UP000078459"/>
    </source>
</evidence>
<accession>A0A179DLT9</accession>
<protein>
    <recommendedName>
        <fullName evidence="3">3-ketoacyl-ACP reductase</fullName>
    </recommendedName>
</protein>
<dbReference type="EMBL" id="LWHJ01000011">
    <property type="protein sequence ID" value="OAQ41858.1"/>
    <property type="molecule type" value="Genomic_DNA"/>
</dbReference>